<keyword evidence="1" id="KW-0812">Transmembrane</keyword>
<dbReference type="InterPro" id="IPR009936">
    <property type="entry name" value="DUF1468"/>
</dbReference>
<keyword evidence="1" id="KW-0472">Membrane</keyword>
<evidence type="ECO:0000256" key="1">
    <source>
        <dbReference type="SAM" id="Phobius"/>
    </source>
</evidence>
<organism evidence="3 4">
    <name type="scientific">Cupriavidus malaysiensis</name>
    <dbReference type="NCBI Taxonomy" id="367825"/>
    <lineage>
        <taxon>Bacteria</taxon>
        <taxon>Pseudomonadati</taxon>
        <taxon>Pseudomonadota</taxon>
        <taxon>Betaproteobacteria</taxon>
        <taxon>Burkholderiales</taxon>
        <taxon>Burkholderiaceae</taxon>
        <taxon>Cupriavidus</taxon>
    </lineage>
</organism>
<reference evidence="3 4" key="1">
    <citation type="submission" date="2016-10" db="EMBL/GenBank/DDBJ databases">
        <title>Complete genome sequences of three Cupriavidus strains isolated from various Malaysian environments.</title>
        <authorList>
            <person name="Abdullah A.A.-A."/>
            <person name="Shafie N.A.H."/>
            <person name="Lau N.S."/>
        </authorList>
    </citation>
    <scope>NUCLEOTIDE SEQUENCE [LARGE SCALE GENOMIC DNA]</scope>
    <source>
        <strain evidence="3 4">USMAA1020</strain>
    </source>
</reference>
<evidence type="ECO:0000313" key="3">
    <source>
        <dbReference type="EMBL" id="AOZ10872.1"/>
    </source>
</evidence>
<accession>A0ABM6FG12</accession>
<feature type="transmembrane region" description="Helical" evidence="1">
    <location>
        <begin position="112"/>
        <end position="131"/>
    </location>
</feature>
<dbReference type="Proteomes" id="UP000177515">
    <property type="component" value="Chromosome 2"/>
</dbReference>
<feature type="domain" description="DUF1468" evidence="2">
    <location>
        <begin position="3"/>
        <end position="136"/>
    </location>
</feature>
<gene>
    <name evidence="3" type="ORF">BKK80_27860</name>
</gene>
<proteinExistence type="predicted"/>
<keyword evidence="1" id="KW-1133">Transmembrane helix</keyword>
<protein>
    <submittedName>
        <fullName evidence="3">Tripartite tricarboxylate transporter TctB</fullName>
    </submittedName>
</protein>
<dbReference type="EMBL" id="CP017755">
    <property type="protein sequence ID" value="AOZ10872.1"/>
    <property type="molecule type" value="Genomic_DNA"/>
</dbReference>
<name>A0ABM6FG12_9BURK</name>
<evidence type="ECO:0000259" key="2">
    <source>
        <dbReference type="Pfam" id="PF07331"/>
    </source>
</evidence>
<feature type="transmembrane region" description="Helical" evidence="1">
    <location>
        <begin position="67"/>
        <end position="100"/>
    </location>
</feature>
<feature type="transmembrane region" description="Helical" evidence="1">
    <location>
        <begin position="26"/>
        <end position="47"/>
    </location>
</feature>
<sequence length="142" mass="14617">MTLIGLSAVVAGMQYRIGTLRQMGPGFFPAAVGTLLALVGVLIAVSARNATESAKGAPGHSHDLPDLRGAVAIVVGVLAFLLFGKFGGLVPATFAIVFISALGDRSNTVKQAVVLAAAMCVVAVVVFWWALQLQLPLFAWGA</sequence>
<dbReference type="Pfam" id="PF07331">
    <property type="entry name" value="TctB"/>
    <property type="match status" value="1"/>
</dbReference>
<keyword evidence="4" id="KW-1185">Reference proteome</keyword>
<evidence type="ECO:0000313" key="4">
    <source>
        <dbReference type="Proteomes" id="UP000177515"/>
    </source>
</evidence>